<dbReference type="InterPro" id="IPR036249">
    <property type="entry name" value="Thioredoxin-like_sf"/>
</dbReference>
<sequence>MADAQRHVARFTNDSRIPGWDRAADLTKEPAVVPDAATTEVPAELRAAIEDAVRRFPVGDSAFIPALYAVQEQYGWCSPEGIEQAASVLARTPAALTAVATFYDMFRMEPLGRKTVYVCTNISCSLCGADELLEALEAELGEAPDVHIRGFECLGACDIAPMASVNGIYVGPIGLDQVPELARQIVAGDDPLPAKQLIKRPCADPKVAEK</sequence>
<dbReference type="Gene3D" id="1.10.10.1590">
    <property type="entry name" value="NADH-quinone oxidoreductase subunit E"/>
    <property type="match status" value="1"/>
</dbReference>
<name>A0A6J5ZM39_9ZZZZ</name>
<accession>A0A6J5ZM39</accession>
<dbReference type="GO" id="GO:0003954">
    <property type="term" value="F:NADH dehydrogenase activity"/>
    <property type="evidence" value="ECO:0007669"/>
    <property type="project" value="TreeGrafter"/>
</dbReference>
<dbReference type="PANTHER" id="PTHR10371:SF3">
    <property type="entry name" value="NADH DEHYDROGENASE [UBIQUINONE] FLAVOPROTEIN 2, MITOCHONDRIAL"/>
    <property type="match status" value="1"/>
</dbReference>
<dbReference type="PANTHER" id="PTHR10371">
    <property type="entry name" value="NADH DEHYDROGENASE UBIQUINONE FLAVOPROTEIN 2, MITOCHONDRIAL"/>
    <property type="match status" value="1"/>
</dbReference>
<gene>
    <name evidence="4" type="ORF">UFOPK3522_00701</name>
</gene>
<organism evidence="4">
    <name type="scientific">freshwater metagenome</name>
    <dbReference type="NCBI Taxonomy" id="449393"/>
    <lineage>
        <taxon>unclassified sequences</taxon>
        <taxon>metagenomes</taxon>
        <taxon>ecological metagenomes</taxon>
    </lineage>
</organism>
<dbReference type="Gene3D" id="3.40.30.10">
    <property type="entry name" value="Glutaredoxin"/>
    <property type="match status" value="1"/>
</dbReference>
<protein>
    <submittedName>
        <fullName evidence="4">Unannotated protein</fullName>
    </submittedName>
</protein>
<evidence type="ECO:0000256" key="1">
    <source>
        <dbReference type="ARBA" id="ARBA00022723"/>
    </source>
</evidence>
<keyword evidence="2" id="KW-0408">Iron</keyword>
<dbReference type="Pfam" id="PF01257">
    <property type="entry name" value="2Fe-2S_thioredx"/>
    <property type="match status" value="1"/>
</dbReference>
<keyword evidence="3" id="KW-0411">Iron-sulfur</keyword>
<dbReference type="GO" id="GO:0046872">
    <property type="term" value="F:metal ion binding"/>
    <property type="evidence" value="ECO:0007669"/>
    <property type="project" value="UniProtKB-KW"/>
</dbReference>
<evidence type="ECO:0000313" key="4">
    <source>
        <dbReference type="EMBL" id="CAB4342232.1"/>
    </source>
</evidence>
<evidence type="ECO:0000256" key="3">
    <source>
        <dbReference type="ARBA" id="ARBA00023014"/>
    </source>
</evidence>
<proteinExistence type="predicted"/>
<dbReference type="GO" id="GO:0051536">
    <property type="term" value="F:iron-sulfur cluster binding"/>
    <property type="evidence" value="ECO:0007669"/>
    <property type="project" value="UniProtKB-KW"/>
</dbReference>
<dbReference type="AlphaFoldDB" id="A0A6J5ZM39"/>
<dbReference type="EMBL" id="CAESAO010000046">
    <property type="protein sequence ID" value="CAB4342232.1"/>
    <property type="molecule type" value="Genomic_DNA"/>
</dbReference>
<dbReference type="SUPFAM" id="SSF52833">
    <property type="entry name" value="Thioredoxin-like"/>
    <property type="match status" value="1"/>
</dbReference>
<keyword evidence="1" id="KW-0479">Metal-binding</keyword>
<dbReference type="InterPro" id="IPR041921">
    <property type="entry name" value="NuoE_N"/>
</dbReference>
<evidence type="ECO:0000256" key="2">
    <source>
        <dbReference type="ARBA" id="ARBA00023004"/>
    </source>
</evidence>
<reference evidence="4" key="1">
    <citation type="submission" date="2020-05" db="EMBL/GenBank/DDBJ databases">
        <authorList>
            <person name="Chiriac C."/>
            <person name="Salcher M."/>
            <person name="Ghai R."/>
            <person name="Kavagutti S V."/>
        </authorList>
    </citation>
    <scope>NUCLEOTIDE SEQUENCE</scope>
</reference>